<evidence type="ECO:0000313" key="2">
    <source>
        <dbReference type="Proteomes" id="UP000579812"/>
    </source>
</evidence>
<accession>A0A7J6C6T2</accession>
<name>A0A7J6C6T2_9TELE</name>
<gene>
    <name evidence="1" type="ORF">G5714_015607</name>
</gene>
<dbReference type="AlphaFoldDB" id="A0A7J6C6T2"/>
<proteinExistence type="predicted"/>
<keyword evidence="2" id="KW-1185">Reference proteome</keyword>
<dbReference type="Proteomes" id="UP000579812">
    <property type="component" value="Unassembled WGS sequence"/>
</dbReference>
<reference evidence="1 2" key="1">
    <citation type="submission" date="2020-04" db="EMBL/GenBank/DDBJ databases">
        <title>Chromosome-level genome assembly of a cyprinid fish Onychostoma macrolepis by integration of Nanopore Sequencing, Bionano and Hi-C technology.</title>
        <authorList>
            <person name="Wang D."/>
        </authorList>
    </citation>
    <scope>NUCLEOTIDE SEQUENCE [LARGE SCALE GENOMIC DNA]</scope>
    <source>
        <strain evidence="1">SWU-2019</strain>
        <tissue evidence="1">Muscle</tissue>
    </source>
</reference>
<organism evidence="1 2">
    <name type="scientific">Onychostoma macrolepis</name>
    <dbReference type="NCBI Taxonomy" id="369639"/>
    <lineage>
        <taxon>Eukaryota</taxon>
        <taxon>Metazoa</taxon>
        <taxon>Chordata</taxon>
        <taxon>Craniata</taxon>
        <taxon>Vertebrata</taxon>
        <taxon>Euteleostomi</taxon>
        <taxon>Actinopterygii</taxon>
        <taxon>Neopterygii</taxon>
        <taxon>Teleostei</taxon>
        <taxon>Ostariophysi</taxon>
        <taxon>Cypriniformes</taxon>
        <taxon>Cyprinidae</taxon>
        <taxon>Acrossocheilinae</taxon>
        <taxon>Onychostoma</taxon>
    </lineage>
</organism>
<evidence type="ECO:0000313" key="1">
    <source>
        <dbReference type="EMBL" id="KAF4102724.1"/>
    </source>
</evidence>
<protein>
    <submittedName>
        <fullName evidence="1">Uncharacterized protein</fullName>
    </submittedName>
</protein>
<comment type="caution">
    <text evidence="1">The sequence shown here is derived from an EMBL/GenBank/DDBJ whole genome shotgun (WGS) entry which is preliminary data.</text>
</comment>
<dbReference type="EMBL" id="JAAMOB010000016">
    <property type="protein sequence ID" value="KAF4102724.1"/>
    <property type="molecule type" value="Genomic_DNA"/>
</dbReference>
<sequence length="89" mass="10471">MARMRVAVRDPRAVYVGTLMRSSACARCVSLFAFEELKAAFFFIIMARYMRPPNTSLFIRNISDDSRKCKDIQFWRPSLQRIFKRADVE</sequence>